<dbReference type="PANTHER" id="PTHR43649">
    <property type="entry name" value="ARABINOSE-BINDING PROTEIN-RELATED"/>
    <property type="match status" value="1"/>
</dbReference>
<organism evidence="3 4">
    <name type="scientific">Neobacillus kokaensis</name>
    <dbReference type="NCBI Taxonomy" id="2759023"/>
    <lineage>
        <taxon>Bacteria</taxon>
        <taxon>Bacillati</taxon>
        <taxon>Bacillota</taxon>
        <taxon>Bacilli</taxon>
        <taxon>Bacillales</taxon>
        <taxon>Bacillaceae</taxon>
        <taxon>Neobacillus</taxon>
    </lineage>
</organism>
<evidence type="ECO:0000313" key="4">
    <source>
        <dbReference type="Proteomes" id="UP000637074"/>
    </source>
</evidence>
<dbReference type="Gene3D" id="3.40.190.10">
    <property type="entry name" value="Periplasmic binding protein-like II"/>
    <property type="match status" value="1"/>
</dbReference>
<reference evidence="3 4" key="1">
    <citation type="journal article" date="2022" name="Int. J. Syst. Evol. Microbiol.">
        <title>Neobacillus kokaensis sp. nov., isolated from soil.</title>
        <authorList>
            <person name="Yuki K."/>
            <person name="Matsubara H."/>
            <person name="Yamaguchi S."/>
        </authorList>
    </citation>
    <scope>NUCLEOTIDE SEQUENCE [LARGE SCALE GENOMIC DNA]</scope>
    <source>
        <strain evidence="3 4">LOB 377</strain>
    </source>
</reference>
<dbReference type="EMBL" id="BNDS01000004">
    <property type="protein sequence ID" value="GHH97808.1"/>
    <property type="molecule type" value="Genomic_DNA"/>
</dbReference>
<feature type="coiled-coil region" evidence="1">
    <location>
        <begin position="413"/>
        <end position="474"/>
    </location>
</feature>
<dbReference type="InterPro" id="IPR050490">
    <property type="entry name" value="Bact_solute-bd_prot1"/>
</dbReference>
<comment type="caution">
    <text evidence="3">The sequence shown here is derived from an EMBL/GenBank/DDBJ whole genome shotgun (WGS) entry which is preliminary data.</text>
</comment>
<keyword evidence="2" id="KW-0812">Transmembrane</keyword>
<name>A0ABQ3MYQ9_9BACI</name>
<dbReference type="Proteomes" id="UP000637074">
    <property type="component" value="Unassembled WGS sequence"/>
</dbReference>
<feature type="transmembrane region" description="Helical" evidence="2">
    <location>
        <begin position="12"/>
        <end position="31"/>
    </location>
</feature>
<gene>
    <name evidence="3" type="ORF">AM1BK_13510</name>
</gene>
<dbReference type="RefSeq" id="WP_191271021.1">
    <property type="nucleotide sequence ID" value="NZ_BNDS01000004.1"/>
</dbReference>
<keyword evidence="1" id="KW-0175">Coiled coil</keyword>
<accession>A0ABQ3MYQ9</accession>
<dbReference type="InterPro" id="IPR006059">
    <property type="entry name" value="SBP"/>
</dbReference>
<sequence length="995" mass="113881">MAPQFRKTSIRRLQAISIIVIFIIGTMLPLFNKPSSIAHAEEKLKSKETADADTFEKQLEPYYYEVVQKWKSDGVQPGSEQLKLDAGNFSNKSRDAGVTLGSYAGKDHALLWSTQNGWVEYNVNVKEEGLYEMAFEYAPFLQKDGGTRQSIIFNVQINGAYPFKESRAIELKREFRDEKPQYDEKGNQIRSLVEDITGWRTEALRESGGANVEPLLFHLKKGENIIRLQALRESVALKTIEIKSPETYKTYQEVKEEYPSNSGKNGKLITIEAENFSKKNSTSIQVQYDRDPLTTPESLKKIKFNTLGGSNWYQGGQAVTWEFDVPEDGTYKIGFRGMQNYRKNLATFRTVYIDGKIPFEELKHFRIPYASGWQEVILEGKGKSPYSIYLTKGKHTISLEATYEPFVPLIIQMDKLSNEIRAISQDLRLATGNQEDSFRVWNVEEELPGLLDKLKAMKKQIETMTKEMLKVNGERSNVSQALESIVQDLTYLLDEPGEIANSQVRIGALQDSLENQRQELMNSPLAVDKFYISPDKEEFPSMTANWFQKIQGSYNSLIYSFSDQNQLHQQSDKELNVWMMWGRDYAEELQQLANQYFTPKYGIKVNVNLIQDTNLLILAKSAGIMPDVALGVPSGMPFEMAVRGAAKDISTMPGAEKLLEQYAPGTLLPYYYDGGTYGIPETINFKVLFYRKDILDQLGLEVPQTWDDVYDMLPTLLQNHLNFYADPKDFSYMLYQNGVELYTPDGMETGLDQPEAFKGFEEWTNLFNLHGMDRQVQSFYQQFRKGLFPIGIADFNQYMQLLVAAPEIMDAWGIAPIPGHIDPSGANVRWAGGTGMGTTSMMLFNDTPKEKQELAWDFIKWYSSPEVQTEYGLNLEQFRGETFRWNSANVAAFSKMPWRKSDLQAILEQWKWEKDIANVPGGYMTTRQLDFAWNQTVLEGGNPRIELEKAVKAIKRELKRKQSEFHLIDENNKVLNPLDVPIISEPWKGVEPYEQ</sequence>
<evidence type="ECO:0000256" key="1">
    <source>
        <dbReference type="SAM" id="Coils"/>
    </source>
</evidence>
<evidence type="ECO:0000256" key="2">
    <source>
        <dbReference type="SAM" id="Phobius"/>
    </source>
</evidence>
<dbReference type="Pfam" id="PF01547">
    <property type="entry name" value="SBP_bac_1"/>
    <property type="match status" value="1"/>
</dbReference>
<protein>
    <submittedName>
        <fullName evidence="3">ABC transporter substrate-binding protein</fullName>
    </submittedName>
</protein>
<keyword evidence="2" id="KW-0472">Membrane</keyword>
<evidence type="ECO:0000313" key="3">
    <source>
        <dbReference type="EMBL" id="GHH97808.1"/>
    </source>
</evidence>
<dbReference type="SUPFAM" id="SSF53850">
    <property type="entry name" value="Periplasmic binding protein-like II"/>
    <property type="match status" value="1"/>
</dbReference>
<keyword evidence="2" id="KW-1133">Transmembrane helix</keyword>
<dbReference type="Gene3D" id="2.60.120.260">
    <property type="entry name" value="Galactose-binding domain-like"/>
    <property type="match status" value="2"/>
</dbReference>
<dbReference type="PANTHER" id="PTHR43649:SF27">
    <property type="entry name" value="EXTRACELLULAR SOLUTE-BINDING PROTEIN FAMILY 1"/>
    <property type="match status" value="1"/>
</dbReference>
<keyword evidence="4" id="KW-1185">Reference proteome</keyword>
<proteinExistence type="predicted"/>